<evidence type="ECO:0000313" key="3">
    <source>
        <dbReference type="Proteomes" id="UP000184488"/>
    </source>
</evidence>
<dbReference type="RefSeq" id="WP_073310123.1">
    <property type="nucleotide sequence ID" value="NZ_FQZI01000002.1"/>
</dbReference>
<dbReference type="AlphaFoldDB" id="A0A1M6DNT3"/>
<evidence type="ECO:0000256" key="1">
    <source>
        <dbReference type="SAM" id="Phobius"/>
    </source>
</evidence>
<keyword evidence="3" id="KW-1185">Reference proteome</keyword>
<keyword evidence="1" id="KW-1133">Transmembrane helix</keyword>
<keyword evidence="1" id="KW-0812">Transmembrane</keyword>
<keyword evidence="1" id="KW-0472">Membrane</keyword>
<dbReference type="Proteomes" id="UP000184488">
    <property type="component" value="Unassembled WGS sequence"/>
</dbReference>
<organism evidence="2 3">
    <name type="scientific">Flavobacterium terrae</name>
    <dbReference type="NCBI Taxonomy" id="415425"/>
    <lineage>
        <taxon>Bacteria</taxon>
        <taxon>Pseudomonadati</taxon>
        <taxon>Bacteroidota</taxon>
        <taxon>Flavobacteriia</taxon>
        <taxon>Flavobacteriales</taxon>
        <taxon>Flavobacteriaceae</taxon>
        <taxon>Flavobacterium</taxon>
    </lineage>
</organism>
<sequence>MLQKKLSKKEQIPLLIFLLGLLVSIRAFENDWFYDPFINYFQAEFSHLKYPNYNELLLFVNWGFRYFLNSVLTIAIIYVIFQELQMVKFSAFLLTVFLILLLLGVFVLLHYFDENQKMILFYVRRFLIQPLFLILFIPAFYYQKKSL</sequence>
<dbReference type="OrthoDB" id="982493at2"/>
<gene>
    <name evidence="2" type="ORF">SAMN05444363_1552</name>
</gene>
<dbReference type="NCBIfam" id="TIGR04127">
    <property type="entry name" value="flavo_near_exo"/>
    <property type="match status" value="1"/>
</dbReference>
<evidence type="ECO:0000313" key="2">
    <source>
        <dbReference type="EMBL" id="SHI74845.1"/>
    </source>
</evidence>
<name>A0A1M6DNT3_9FLAO</name>
<reference evidence="3" key="1">
    <citation type="submission" date="2016-11" db="EMBL/GenBank/DDBJ databases">
        <authorList>
            <person name="Varghese N."/>
            <person name="Submissions S."/>
        </authorList>
    </citation>
    <scope>NUCLEOTIDE SEQUENCE [LARGE SCALE GENOMIC DNA]</scope>
    <source>
        <strain evidence="3">DSM 18829</strain>
    </source>
</reference>
<dbReference type="STRING" id="415425.SAMN05444363_1552"/>
<feature type="transmembrane region" description="Helical" evidence="1">
    <location>
        <begin position="92"/>
        <end position="112"/>
    </location>
</feature>
<dbReference type="EMBL" id="FQZI01000002">
    <property type="protein sequence ID" value="SHI74845.1"/>
    <property type="molecule type" value="Genomic_DNA"/>
</dbReference>
<protein>
    <submittedName>
        <fullName evidence="2">Exosortase F-associated protein</fullName>
    </submittedName>
</protein>
<proteinExistence type="predicted"/>
<feature type="transmembrane region" description="Helical" evidence="1">
    <location>
        <begin position="56"/>
        <end position="80"/>
    </location>
</feature>
<accession>A0A1M6DNT3</accession>
<dbReference type="InterPro" id="IPR026414">
    <property type="entry name" value="ExosoTase_F-assoc_memb"/>
</dbReference>
<feature type="transmembrane region" description="Helical" evidence="1">
    <location>
        <begin position="118"/>
        <end position="142"/>
    </location>
</feature>